<evidence type="ECO:0000259" key="7">
    <source>
        <dbReference type="PROSITE" id="PS51225"/>
    </source>
</evidence>
<keyword evidence="4 5" id="KW-0472">Membrane</keyword>
<feature type="transmembrane region" description="Helical" evidence="6">
    <location>
        <begin position="37"/>
        <end position="56"/>
    </location>
</feature>
<evidence type="ECO:0000256" key="3">
    <source>
        <dbReference type="ARBA" id="ARBA00022989"/>
    </source>
</evidence>
<dbReference type="InterPro" id="IPR008253">
    <property type="entry name" value="Marvel"/>
</dbReference>
<evidence type="ECO:0000256" key="1">
    <source>
        <dbReference type="ARBA" id="ARBA00004141"/>
    </source>
</evidence>
<reference evidence="8" key="1">
    <citation type="submission" date="2022-12" db="EMBL/GenBank/DDBJ databases">
        <title>Genome assemblies of Blomia tropicalis.</title>
        <authorList>
            <person name="Cui Y."/>
        </authorList>
    </citation>
    <scope>NUCLEOTIDE SEQUENCE</scope>
    <source>
        <tissue evidence="8">Adult mites</tissue>
    </source>
</reference>
<protein>
    <recommendedName>
        <fullName evidence="7">MARVEL domain-containing protein</fullName>
    </recommendedName>
</protein>
<feature type="domain" description="MARVEL" evidence="7">
    <location>
        <begin position="30"/>
        <end position="151"/>
    </location>
</feature>
<sequence>MSSYHTDSGGQTTTTTTTQITPLIWFDREYIHSNTGLLNLVVIILDLAAFIIAQFFYQSGRVAFFCFTSMSAFWISLTLFALYAFHVVEKLHYVQWLLGEFAFCLIWSMFFFVSSLLMLIAGRLHIVAAIFGFISCGIYGYQARENYQRYSRGEIAQGERSTTGPTVMA</sequence>
<dbReference type="Proteomes" id="UP001142055">
    <property type="component" value="Chromosome 2"/>
</dbReference>
<name>A0A9Q0MB34_BLOTA</name>
<dbReference type="EMBL" id="JAPWDV010000002">
    <property type="protein sequence ID" value="KAJ6221307.1"/>
    <property type="molecule type" value="Genomic_DNA"/>
</dbReference>
<feature type="transmembrane region" description="Helical" evidence="6">
    <location>
        <begin position="97"/>
        <end position="118"/>
    </location>
</feature>
<dbReference type="GO" id="GO:0016020">
    <property type="term" value="C:membrane"/>
    <property type="evidence" value="ECO:0007669"/>
    <property type="project" value="UniProtKB-SubCell"/>
</dbReference>
<organism evidence="8 9">
    <name type="scientific">Blomia tropicalis</name>
    <name type="common">Mite</name>
    <dbReference type="NCBI Taxonomy" id="40697"/>
    <lineage>
        <taxon>Eukaryota</taxon>
        <taxon>Metazoa</taxon>
        <taxon>Ecdysozoa</taxon>
        <taxon>Arthropoda</taxon>
        <taxon>Chelicerata</taxon>
        <taxon>Arachnida</taxon>
        <taxon>Acari</taxon>
        <taxon>Acariformes</taxon>
        <taxon>Sarcoptiformes</taxon>
        <taxon>Astigmata</taxon>
        <taxon>Glycyphagoidea</taxon>
        <taxon>Echimyopodidae</taxon>
        <taxon>Blomia</taxon>
    </lineage>
</organism>
<keyword evidence="2 5" id="KW-0812">Transmembrane</keyword>
<evidence type="ECO:0000256" key="6">
    <source>
        <dbReference type="SAM" id="Phobius"/>
    </source>
</evidence>
<dbReference type="PANTHER" id="PTHR22776">
    <property type="entry name" value="MARVEL-CONTAINING POTENTIAL LIPID RAFT-ASSOCIATED PROTEIN"/>
    <property type="match status" value="1"/>
</dbReference>
<dbReference type="AlphaFoldDB" id="A0A9Q0MB34"/>
<gene>
    <name evidence="8" type="ORF">RDWZM_007119</name>
</gene>
<dbReference type="OMA" id="NHKKGAE"/>
<evidence type="ECO:0000256" key="5">
    <source>
        <dbReference type="PROSITE-ProRule" id="PRU00581"/>
    </source>
</evidence>
<accession>A0A9Q0MB34</accession>
<comment type="subcellular location">
    <subcellularLocation>
        <location evidence="1">Membrane</location>
        <topology evidence="1">Multi-pass membrane protein</topology>
    </subcellularLocation>
</comment>
<evidence type="ECO:0000313" key="9">
    <source>
        <dbReference type="Proteomes" id="UP001142055"/>
    </source>
</evidence>
<keyword evidence="9" id="KW-1185">Reference proteome</keyword>
<evidence type="ECO:0000256" key="2">
    <source>
        <dbReference type="ARBA" id="ARBA00022692"/>
    </source>
</evidence>
<dbReference type="InterPro" id="IPR050578">
    <property type="entry name" value="MARVEL-CKLF_proteins"/>
</dbReference>
<dbReference type="PROSITE" id="PS51225">
    <property type="entry name" value="MARVEL"/>
    <property type="match status" value="1"/>
</dbReference>
<evidence type="ECO:0000313" key="8">
    <source>
        <dbReference type="EMBL" id="KAJ6221307.1"/>
    </source>
</evidence>
<comment type="caution">
    <text evidence="8">The sequence shown here is derived from an EMBL/GenBank/DDBJ whole genome shotgun (WGS) entry which is preliminary data.</text>
</comment>
<dbReference type="PANTHER" id="PTHR22776:SF49">
    <property type="entry name" value="MARVEL DOMAIN-CONTAINING PROTEIN"/>
    <property type="match status" value="1"/>
</dbReference>
<feature type="transmembrane region" description="Helical" evidence="6">
    <location>
        <begin position="124"/>
        <end position="142"/>
    </location>
</feature>
<evidence type="ECO:0000256" key="4">
    <source>
        <dbReference type="ARBA" id="ARBA00023136"/>
    </source>
</evidence>
<keyword evidence="3 6" id="KW-1133">Transmembrane helix</keyword>
<feature type="transmembrane region" description="Helical" evidence="6">
    <location>
        <begin position="62"/>
        <end position="85"/>
    </location>
</feature>
<proteinExistence type="predicted"/>